<dbReference type="GO" id="GO:0016153">
    <property type="term" value="F:urocanate hydratase activity"/>
    <property type="evidence" value="ECO:0007669"/>
    <property type="project" value="UniProtKB-UniRule"/>
</dbReference>
<comment type="caution">
    <text evidence="13">The sequence shown here is derived from an EMBL/GenBank/DDBJ whole genome shotgun (WGS) entry which is preliminary data.</text>
</comment>
<feature type="binding site" evidence="9">
    <location>
        <position position="199"/>
    </location>
    <ligand>
        <name>NAD(+)</name>
        <dbReference type="ChEBI" id="CHEBI:57540"/>
    </ligand>
</feature>
<dbReference type="EC" id="4.2.1.49" evidence="3 9"/>
<dbReference type="Gene3D" id="3.40.50.10730">
    <property type="entry name" value="Urocanase like domains"/>
    <property type="match status" value="1"/>
</dbReference>
<comment type="cofactor">
    <cofactor evidence="9">
        <name>NAD(+)</name>
        <dbReference type="ChEBI" id="CHEBI:57540"/>
    </cofactor>
    <text evidence="9">Binds 1 NAD(+) per subunit.</text>
</comment>
<dbReference type="Gene3D" id="3.40.1770.10">
    <property type="entry name" value="Urocanase superfamily"/>
    <property type="match status" value="1"/>
</dbReference>
<dbReference type="PIRSF" id="PIRSF001423">
    <property type="entry name" value="Urocanate_hydrat"/>
    <property type="match status" value="1"/>
</dbReference>
<dbReference type="InterPro" id="IPR055351">
    <property type="entry name" value="Urocanase"/>
</dbReference>
<dbReference type="NCBIfam" id="TIGR01228">
    <property type="entry name" value="hutU"/>
    <property type="match status" value="1"/>
</dbReference>
<comment type="function">
    <text evidence="9">Catalyzes the conversion of urocanate to 4-imidazolone-5-propionate.</text>
</comment>
<evidence type="ECO:0000259" key="10">
    <source>
        <dbReference type="Pfam" id="PF01175"/>
    </source>
</evidence>
<comment type="similarity">
    <text evidence="2 9">Belongs to the urocanase family.</text>
</comment>
<dbReference type="InterPro" id="IPR036190">
    <property type="entry name" value="Urocanase_sf"/>
</dbReference>
<feature type="binding site" evidence="9">
    <location>
        <begin position="174"/>
        <end position="176"/>
    </location>
    <ligand>
        <name>NAD(+)</name>
        <dbReference type="ChEBI" id="CHEBI:57540"/>
    </ligand>
</feature>
<evidence type="ECO:0000256" key="1">
    <source>
        <dbReference type="ARBA" id="ARBA00004794"/>
    </source>
</evidence>
<protein>
    <recommendedName>
        <fullName evidence="3 9">Urocanate hydratase</fullName>
        <shortName evidence="9">Urocanase</shortName>
        <ecNumber evidence="3 9">4.2.1.49</ecNumber>
    </recommendedName>
    <alternativeName>
        <fullName evidence="7 9">Imidazolonepropionate hydrolase</fullName>
    </alternativeName>
</protein>
<gene>
    <name evidence="9" type="primary">hutU</name>
    <name evidence="13" type="ORF">JOH49_006133</name>
</gene>
<feature type="domain" description="Urocanase N-terminal" evidence="11">
    <location>
        <begin position="11"/>
        <end position="134"/>
    </location>
</feature>
<dbReference type="Proteomes" id="UP000673383">
    <property type="component" value="Unassembled WGS sequence"/>
</dbReference>
<dbReference type="HAMAP" id="MF_00577">
    <property type="entry name" value="HutU"/>
    <property type="match status" value="1"/>
</dbReference>
<comment type="subcellular location">
    <subcellularLocation>
        <location evidence="9">Cytoplasm</location>
    </subcellularLocation>
</comment>
<name>A0A8I1YAK9_BRAEL</name>
<feature type="binding site" evidence="9">
    <location>
        <position position="319"/>
    </location>
    <ligand>
        <name>NAD(+)</name>
        <dbReference type="ChEBI" id="CHEBI:57540"/>
    </ligand>
</feature>
<dbReference type="InterPro" id="IPR035085">
    <property type="entry name" value="Urocanase_Rossmann-like"/>
</dbReference>
<feature type="binding site" evidence="9">
    <location>
        <position position="194"/>
    </location>
    <ligand>
        <name>NAD(+)</name>
        <dbReference type="ChEBI" id="CHEBI:57540"/>
    </ligand>
</feature>
<evidence type="ECO:0000313" key="13">
    <source>
        <dbReference type="EMBL" id="MBP1296380.1"/>
    </source>
</evidence>
<feature type="domain" description="Urocanase Rossmann-like" evidence="10">
    <location>
        <begin position="138"/>
        <end position="344"/>
    </location>
</feature>
<evidence type="ECO:0000256" key="3">
    <source>
        <dbReference type="ARBA" id="ARBA00011992"/>
    </source>
</evidence>
<evidence type="ECO:0000259" key="12">
    <source>
        <dbReference type="Pfam" id="PF17392"/>
    </source>
</evidence>
<keyword evidence="5 9" id="KW-0520">NAD</keyword>
<evidence type="ECO:0000313" key="14">
    <source>
        <dbReference type="Proteomes" id="UP000673383"/>
    </source>
</evidence>
<dbReference type="PANTHER" id="PTHR12216">
    <property type="entry name" value="UROCANATE HYDRATASE"/>
    <property type="match status" value="1"/>
</dbReference>
<evidence type="ECO:0000256" key="2">
    <source>
        <dbReference type="ARBA" id="ARBA00007578"/>
    </source>
</evidence>
<dbReference type="AlphaFoldDB" id="A0A8I1YAK9"/>
<comment type="pathway">
    <text evidence="1 9">Amino-acid degradation; L-histidine degradation into L-glutamate; N-formimidoyl-L-glutamate from L-histidine: step 2/3.</text>
</comment>
<dbReference type="InterPro" id="IPR035400">
    <property type="entry name" value="Urocanase_N"/>
</dbReference>
<evidence type="ECO:0000256" key="8">
    <source>
        <dbReference type="ARBA" id="ARBA00047623"/>
    </source>
</evidence>
<accession>A0A8I1YAK9</accession>
<feature type="domain" description="Urocanase C-terminal" evidence="12">
    <location>
        <begin position="348"/>
        <end position="538"/>
    </location>
</feature>
<dbReference type="InterPro" id="IPR038364">
    <property type="entry name" value="Urocanase_central_sf"/>
</dbReference>
<feature type="binding site" evidence="9">
    <location>
        <begin position="270"/>
        <end position="271"/>
    </location>
    <ligand>
        <name>NAD(+)</name>
        <dbReference type="ChEBI" id="CHEBI:57540"/>
    </ligand>
</feature>
<reference evidence="13" key="1">
    <citation type="submission" date="2021-02" db="EMBL/GenBank/DDBJ databases">
        <title>Genomic Encyclopedia of Type Strains, Phase IV (KMG-V): Genome sequencing to study the core and pangenomes of soil and plant-associated prokaryotes.</title>
        <authorList>
            <person name="Whitman W."/>
        </authorList>
    </citation>
    <scope>NUCLEOTIDE SEQUENCE</scope>
    <source>
        <strain evidence="13">USDA 406</strain>
    </source>
</reference>
<dbReference type="EMBL" id="JAFICZ010000001">
    <property type="protein sequence ID" value="MBP1296380.1"/>
    <property type="molecule type" value="Genomic_DNA"/>
</dbReference>
<keyword evidence="9" id="KW-0963">Cytoplasm</keyword>
<dbReference type="GO" id="GO:0005737">
    <property type="term" value="C:cytoplasm"/>
    <property type="evidence" value="ECO:0007669"/>
    <property type="project" value="UniProtKB-SubCell"/>
</dbReference>
<dbReference type="InterPro" id="IPR023637">
    <property type="entry name" value="Urocanase-like"/>
</dbReference>
<dbReference type="GO" id="GO:0019557">
    <property type="term" value="P:L-histidine catabolic process to glutamate and formate"/>
    <property type="evidence" value="ECO:0007669"/>
    <property type="project" value="UniProtKB-UniPathway"/>
</dbReference>
<comment type="catalytic activity">
    <reaction evidence="8 9">
        <text>4-imidazolone-5-propanoate = trans-urocanate + H2O</text>
        <dbReference type="Rhea" id="RHEA:13101"/>
        <dbReference type="ChEBI" id="CHEBI:15377"/>
        <dbReference type="ChEBI" id="CHEBI:17771"/>
        <dbReference type="ChEBI" id="CHEBI:77893"/>
        <dbReference type="EC" id="4.2.1.49"/>
    </reaction>
</comment>
<dbReference type="Pfam" id="PF17391">
    <property type="entry name" value="Urocanase_N"/>
    <property type="match status" value="1"/>
</dbReference>
<evidence type="ECO:0000256" key="9">
    <source>
        <dbReference type="HAMAP-Rule" id="MF_00577"/>
    </source>
</evidence>
<feature type="binding site" evidence="9">
    <location>
        <position position="489"/>
    </location>
    <ligand>
        <name>NAD(+)</name>
        <dbReference type="ChEBI" id="CHEBI:57540"/>
    </ligand>
</feature>
<evidence type="ECO:0000259" key="11">
    <source>
        <dbReference type="Pfam" id="PF17391"/>
    </source>
</evidence>
<dbReference type="RefSeq" id="WP_209944519.1">
    <property type="nucleotide sequence ID" value="NZ_JAFICZ010000001.1"/>
</dbReference>
<evidence type="ECO:0000256" key="5">
    <source>
        <dbReference type="ARBA" id="ARBA00023027"/>
    </source>
</evidence>
<proteinExistence type="inferred from homology"/>
<sequence>MTIPVRRGKEVKAGRGTTLRCKGWRQEAILRLLENNLENGEAPDNLVIYMSIARAARDWQSFDRIVATLAAMREDETLIMQSGKPIGVFPGQATTPLVIMANGNLVGDWSGEESRRKLDDMGLTVYPGMTAAAWQYIGSQGILQGTYETFMAVARQHFGGTLAGRLLLTSGCGGMGGAQPLAGKLAGASTLVIEVDQARIDRRIASGYCDATTGDLDEAIARWHAARDARQPLALALCANSAVVLPELLRRGIVPDIVTDQTFPDPLKSYVPAELTLEAARAMRQDDPTRLTALARHSVAAHLRAMLGLMDRGAITFEYGNSLRAEARAAGVEDAFRMRSFVDLYIRPLFCQGIGPFRWIAVSGDPQDIYTIDDMILQTFSSNHPISSWIRLARQHVQFTGLPARIGWLGYGERSRLALLVNEAVASGKISAPIAFTRDHLDSGSAALPHRETENMKDGSDAIADWPILNALLNCSNGADLVAIHGLGGRGVSAGLTIVADGSAATAERLKRVLDGDPGIGVLRHADAGYDIAIEQAERFGLSSTVAPGLSQG</sequence>
<dbReference type="NCBIfam" id="NF003820">
    <property type="entry name" value="PRK05414.1"/>
    <property type="match status" value="1"/>
</dbReference>
<dbReference type="Pfam" id="PF17392">
    <property type="entry name" value="Urocanase_C"/>
    <property type="match status" value="1"/>
</dbReference>
<dbReference type="InterPro" id="IPR035401">
    <property type="entry name" value="Urocanase_C"/>
</dbReference>
<dbReference type="PANTHER" id="PTHR12216:SF4">
    <property type="entry name" value="UROCANATE HYDRATASE"/>
    <property type="match status" value="1"/>
</dbReference>
<evidence type="ECO:0000256" key="7">
    <source>
        <dbReference type="ARBA" id="ARBA00031640"/>
    </source>
</evidence>
<evidence type="ECO:0000256" key="4">
    <source>
        <dbReference type="ARBA" id="ARBA00022808"/>
    </source>
</evidence>
<comment type="caution">
    <text evidence="9">Lacks conserved residue(s) required for the propagation of feature annotation.</text>
</comment>
<dbReference type="GO" id="GO:0019556">
    <property type="term" value="P:L-histidine catabolic process to glutamate and formamide"/>
    <property type="evidence" value="ECO:0007669"/>
    <property type="project" value="UniProtKB-UniPathway"/>
</dbReference>
<dbReference type="Pfam" id="PF01175">
    <property type="entry name" value="Urocanase"/>
    <property type="match status" value="1"/>
</dbReference>
<evidence type="ECO:0000256" key="6">
    <source>
        <dbReference type="ARBA" id="ARBA00023239"/>
    </source>
</evidence>
<dbReference type="UniPathway" id="UPA00379">
    <property type="reaction ID" value="UER00550"/>
</dbReference>
<organism evidence="13 14">
    <name type="scientific">Bradyrhizobium elkanii</name>
    <dbReference type="NCBI Taxonomy" id="29448"/>
    <lineage>
        <taxon>Bacteria</taxon>
        <taxon>Pseudomonadati</taxon>
        <taxon>Pseudomonadota</taxon>
        <taxon>Alphaproteobacteria</taxon>
        <taxon>Hyphomicrobiales</taxon>
        <taxon>Nitrobacteraceae</taxon>
        <taxon>Bradyrhizobium</taxon>
    </lineage>
</organism>
<dbReference type="SUPFAM" id="SSF111326">
    <property type="entry name" value="Urocanase"/>
    <property type="match status" value="1"/>
</dbReference>
<keyword evidence="4 9" id="KW-0369">Histidine metabolism</keyword>
<keyword evidence="6 9" id="KW-0456">Lyase</keyword>